<comment type="caution">
    <text evidence="1">The sequence shown here is derived from an EMBL/GenBank/DDBJ whole genome shotgun (WGS) entry which is preliminary data.</text>
</comment>
<gene>
    <name evidence="1" type="ORF">C7T94_01285</name>
</gene>
<keyword evidence="2" id="KW-1185">Reference proteome</keyword>
<dbReference type="InterPro" id="IPR018655">
    <property type="entry name" value="DUF2086"/>
</dbReference>
<dbReference type="Proteomes" id="UP000240912">
    <property type="component" value="Unassembled WGS sequence"/>
</dbReference>
<dbReference type="EMBL" id="PYLS01000001">
    <property type="protein sequence ID" value="PST84787.1"/>
    <property type="molecule type" value="Genomic_DNA"/>
</dbReference>
<protein>
    <submittedName>
        <fullName evidence="1">Prolyl 4-hydroxylase subunit alpha</fullName>
    </submittedName>
</protein>
<evidence type="ECO:0000313" key="1">
    <source>
        <dbReference type="EMBL" id="PST84787.1"/>
    </source>
</evidence>
<sequence>MNGLEQQVAALPWSALRTSLHERGYARVPGLLPAATCNALSAGYEESGRFRKTVVMERYRFGLGQYRYFSYPLPESIALLRHALYARLVPVANTWMDVLGKGKPYPETLDLFRAQCHAAGQPHPTCLQLRYGPGGFNTMHQDLYGDLFFPIQAVLFLKDPVHDYRGGEFVLTEQIPRAQSKVIVLQPGQGDLLLFTTSFRPVKGSRGYYRVVMKHGVSEVTEGERETLGIIFHDAAT</sequence>
<evidence type="ECO:0000313" key="2">
    <source>
        <dbReference type="Proteomes" id="UP000240912"/>
    </source>
</evidence>
<dbReference type="Pfam" id="PF09859">
    <property type="entry name" value="Oxygenase-NA"/>
    <property type="match status" value="1"/>
</dbReference>
<dbReference type="AlphaFoldDB" id="A0A2T3HQX2"/>
<reference evidence="1 2" key="1">
    <citation type="submission" date="2018-03" db="EMBL/GenBank/DDBJ databases">
        <authorList>
            <person name="Keele B.F."/>
        </authorList>
    </citation>
    <scope>NUCLEOTIDE SEQUENCE [LARGE SCALE GENOMIC DNA]</scope>
    <source>
        <strain evidence="1 2">YL28-9</strain>
    </source>
</reference>
<organism evidence="1 2">
    <name type="scientific">Pedobacter yulinensis</name>
    <dbReference type="NCBI Taxonomy" id="2126353"/>
    <lineage>
        <taxon>Bacteria</taxon>
        <taxon>Pseudomonadati</taxon>
        <taxon>Bacteroidota</taxon>
        <taxon>Sphingobacteriia</taxon>
        <taxon>Sphingobacteriales</taxon>
        <taxon>Sphingobacteriaceae</taxon>
        <taxon>Pedobacter</taxon>
    </lineage>
</organism>
<name>A0A2T3HQX2_9SPHI</name>
<dbReference type="OrthoDB" id="9781972at2"/>
<proteinExistence type="predicted"/>
<dbReference type="Gene3D" id="2.60.120.620">
    <property type="entry name" value="q2cbj1_9rhob like domain"/>
    <property type="match status" value="1"/>
</dbReference>
<dbReference type="RefSeq" id="WP_107212898.1">
    <property type="nucleotide sequence ID" value="NZ_KZ686268.1"/>
</dbReference>
<accession>A0A2T3HQX2</accession>